<dbReference type="Gene3D" id="1.10.60.10">
    <property type="entry name" value="Iron dependent repressor, metal binding and dimerisation domain"/>
    <property type="match status" value="1"/>
</dbReference>
<feature type="domain" description="HTH dtxR-type" evidence="5">
    <location>
        <begin position="3"/>
        <end position="63"/>
    </location>
</feature>
<dbReference type="SMART" id="SM00529">
    <property type="entry name" value="HTH_DTXR"/>
    <property type="match status" value="1"/>
</dbReference>
<dbReference type="PANTHER" id="PTHR33238">
    <property type="entry name" value="IRON (METAL) DEPENDENT REPRESSOR, DTXR FAMILY"/>
    <property type="match status" value="1"/>
</dbReference>
<evidence type="ECO:0000313" key="7">
    <source>
        <dbReference type="Proteomes" id="UP000225608"/>
    </source>
</evidence>
<dbReference type="GO" id="GO:0046983">
    <property type="term" value="F:protein dimerization activity"/>
    <property type="evidence" value="ECO:0007669"/>
    <property type="project" value="InterPro"/>
</dbReference>
<dbReference type="InterPro" id="IPR050536">
    <property type="entry name" value="DtxR_MntR_Metal-Reg"/>
</dbReference>
<protein>
    <submittedName>
        <fullName evidence="6">DtxR family transcriptional regulator</fullName>
    </submittedName>
</protein>
<evidence type="ECO:0000256" key="2">
    <source>
        <dbReference type="ARBA" id="ARBA00023015"/>
    </source>
</evidence>
<dbReference type="SUPFAM" id="SSF46785">
    <property type="entry name" value="Winged helix' DNA-binding domain"/>
    <property type="match status" value="1"/>
</dbReference>
<evidence type="ECO:0000259" key="5">
    <source>
        <dbReference type="PROSITE" id="PS50944"/>
    </source>
</evidence>
<dbReference type="GO" id="GO:0003700">
    <property type="term" value="F:DNA-binding transcription factor activity"/>
    <property type="evidence" value="ECO:0007669"/>
    <property type="project" value="InterPro"/>
</dbReference>
<dbReference type="InterPro" id="IPR036388">
    <property type="entry name" value="WH-like_DNA-bd_sf"/>
</dbReference>
<accession>A0A2D1TWS5</accession>
<dbReference type="InterPro" id="IPR036421">
    <property type="entry name" value="Fe_dep_repressor_sf"/>
</dbReference>
<dbReference type="PANTHER" id="PTHR33238:SF7">
    <property type="entry name" value="IRON-DEPENDENT TRANSCRIPTIONAL REGULATOR"/>
    <property type="match status" value="1"/>
</dbReference>
<evidence type="ECO:0000313" key="6">
    <source>
        <dbReference type="EMBL" id="ATP53800.1"/>
    </source>
</evidence>
<dbReference type="Pfam" id="PF01325">
    <property type="entry name" value="Fe_dep_repress"/>
    <property type="match status" value="1"/>
</dbReference>
<reference evidence="6 7" key="1">
    <citation type="submission" date="2017-10" db="EMBL/GenBank/DDBJ databases">
        <title>Complete genome sequence of Collinsella aerofaciens isolated from the gut of a healthy adult Indian.</title>
        <authorList>
            <person name="Bag S."/>
            <person name="Ghosh T.S."/>
            <person name="Das B."/>
        </authorList>
    </citation>
    <scope>NUCLEOTIDE SEQUENCE [LARGE SCALE GENOMIC DNA]</scope>
    <source>
        <strain evidence="7">indica</strain>
    </source>
</reference>
<dbReference type="GO" id="GO:0003677">
    <property type="term" value="F:DNA binding"/>
    <property type="evidence" value="ECO:0007669"/>
    <property type="project" value="UniProtKB-KW"/>
</dbReference>
<dbReference type="InterPro" id="IPR022687">
    <property type="entry name" value="HTH_DTXR"/>
</dbReference>
<dbReference type="PROSITE" id="PS50944">
    <property type="entry name" value="HTH_DTXR"/>
    <property type="match status" value="1"/>
</dbReference>
<dbReference type="InterPro" id="IPR001367">
    <property type="entry name" value="Fe_dep_repressor"/>
</dbReference>
<dbReference type="SUPFAM" id="SSF47979">
    <property type="entry name" value="Iron-dependent repressor protein, dimerization domain"/>
    <property type="match status" value="1"/>
</dbReference>
<keyword evidence="2" id="KW-0805">Transcription regulation</keyword>
<dbReference type="InterPro" id="IPR036390">
    <property type="entry name" value="WH_DNA-bd_sf"/>
</dbReference>
<comment type="similarity">
    <text evidence="1">Belongs to the DtxR/MntR family.</text>
</comment>
<name>A0A2D1TWS5_9ACTN</name>
<evidence type="ECO:0000256" key="1">
    <source>
        <dbReference type="ARBA" id="ARBA00007871"/>
    </source>
</evidence>
<keyword evidence="4" id="KW-0804">Transcription</keyword>
<gene>
    <name evidence="6" type="ORF">CSV91_04200</name>
</gene>
<dbReference type="RefSeq" id="WP_099431920.1">
    <property type="nucleotide sequence ID" value="NZ_CP024160.1"/>
</dbReference>
<keyword evidence="3" id="KW-0238">DNA-binding</keyword>
<evidence type="ECO:0000256" key="3">
    <source>
        <dbReference type="ARBA" id="ARBA00023125"/>
    </source>
</evidence>
<dbReference type="KEGG" id="caer:CSV91_04200"/>
<dbReference type="EMBL" id="CP024160">
    <property type="protein sequence ID" value="ATP53800.1"/>
    <property type="molecule type" value="Genomic_DNA"/>
</dbReference>
<sequence length="129" mass="14309">MALRESGEDYLESIYVLSERQGIVRSIDVAEYLGVTKASVSKAMATLESNGYVEMGKRDVHLTERGLEVARQMWERHCFFVGLLEDAGVSAEVASQEGCHMEHCLSEESFEKLRSMLGRDGASAPTMTD</sequence>
<dbReference type="Proteomes" id="UP000225608">
    <property type="component" value="Chromosome"/>
</dbReference>
<proteinExistence type="inferred from homology"/>
<dbReference type="GO" id="GO:0046914">
    <property type="term" value="F:transition metal ion binding"/>
    <property type="evidence" value="ECO:0007669"/>
    <property type="project" value="InterPro"/>
</dbReference>
<dbReference type="Gene3D" id="1.10.10.10">
    <property type="entry name" value="Winged helix-like DNA-binding domain superfamily/Winged helix DNA-binding domain"/>
    <property type="match status" value="1"/>
</dbReference>
<organism evidence="6 7">
    <name type="scientific">Collinsella aerofaciens</name>
    <dbReference type="NCBI Taxonomy" id="74426"/>
    <lineage>
        <taxon>Bacteria</taxon>
        <taxon>Bacillati</taxon>
        <taxon>Actinomycetota</taxon>
        <taxon>Coriobacteriia</taxon>
        <taxon>Coriobacteriales</taxon>
        <taxon>Coriobacteriaceae</taxon>
        <taxon>Collinsella</taxon>
    </lineage>
</organism>
<dbReference type="Pfam" id="PF02742">
    <property type="entry name" value="Fe_dep_repr_C"/>
    <property type="match status" value="1"/>
</dbReference>
<dbReference type="AlphaFoldDB" id="A0A2D1TWS5"/>
<dbReference type="InterPro" id="IPR022689">
    <property type="entry name" value="Iron_dep_repressor"/>
</dbReference>
<evidence type="ECO:0000256" key="4">
    <source>
        <dbReference type="ARBA" id="ARBA00023163"/>
    </source>
</evidence>